<evidence type="ECO:0000259" key="3">
    <source>
        <dbReference type="Pfam" id="PF00675"/>
    </source>
</evidence>
<dbReference type="RefSeq" id="WP_216455755.1">
    <property type="nucleotide sequence ID" value="NZ_JAHLQL010000001.1"/>
</dbReference>
<dbReference type="Proteomes" id="UP000736583">
    <property type="component" value="Unassembled WGS sequence"/>
</dbReference>
<evidence type="ECO:0000313" key="6">
    <source>
        <dbReference type="Proteomes" id="UP000736583"/>
    </source>
</evidence>
<name>A0ABS6EWK8_9CLOT</name>
<sequence>MKKLIFDAKDSLLDNGLRVITIKKETQIMSIQIGVSIGAMYESIEEKGISHFIEHMLFKGTAFRSNETLNNDLEFLGGEYNAYTDYKATIYSISALEEEISSSLDLLSDMIINSSFKEEEIERERGVILSEARSSLDDVENLTFKKLNEIAFVNSPLRWDIIGEEKNIKSFNREQLIRFYNKFYTPQNSILVMVSSLDHSEALSKINSKFGSWKGEFSNKNSIIVEKNNPTIKTTIKRDIEQSSIAYLYTFHDLPKEKELPLKILNHKLGESANSILFRELREKLGLAYDVYTDLDMTPQIKTMAIYTAVSEENISSAMEAIDRCIEDIKNKKIRFNDDTVNLMSKVHKTAVISTIEDSTDLANYVLHQALEKENIHAYIEDMKALENISSKSIYDVANIVLENPTIHILKNEID</sequence>
<dbReference type="PROSITE" id="PS00143">
    <property type="entry name" value="INSULINASE"/>
    <property type="match status" value="1"/>
</dbReference>
<evidence type="ECO:0000256" key="1">
    <source>
        <dbReference type="ARBA" id="ARBA00007261"/>
    </source>
</evidence>
<comment type="caution">
    <text evidence="5">The sequence shown here is derived from an EMBL/GenBank/DDBJ whole genome shotgun (WGS) entry which is preliminary data.</text>
</comment>
<dbReference type="InterPro" id="IPR001431">
    <property type="entry name" value="Pept_M16_Zn_BS"/>
</dbReference>
<feature type="domain" description="Peptidase M16 C-terminal" evidence="4">
    <location>
        <begin position="170"/>
        <end position="334"/>
    </location>
</feature>
<accession>A0ABS6EWK8</accession>
<dbReference type="InterPro" id="IPR011765">
    <property type="entry name" value="Pept_M16_N"/>
</dbReference>
<evidence type="ECO:0000259" key="4">
    <source>
        <dbReference type="Pfam" id="PF05193"/>
    </source>
</evidence>
<organism evidence="5 6">
    <name type="scientific">Clostridium simiarum</name>
    <dbReference type="NCBI Taxonomy" id="2841506"/>
    <lineage>
        <taxon>Bacteria</taxon>
        <taxon>Bacillati</taxon>
        <taxon>Bacillota</taxon>
        <taxon>Clostridia</taxon>
        <taxon>Eubacteriales</taxon>
        <taxon>Clostridiaceae</taxon>
        <taxon>Clostridium</taxon>
    </lineage>
</organism>
<reference evidence="5 6" key="1">
    <citation type="submission" date="2021-06" db="EMBL/GenBank/DDBJ databases">
        <authorList>
            <person name="Sun Q."/>
            <person name="Li D."/>
        </authorList>
    </citation>
    <scope>NUCLEOTIDE SEQUENCE [LARGE SCALE GENOMIC DNA]</scope>
    <source>
        <strain evidence="5 6">MSJ-4</strain>
    </source>
</reference>
<dbReference type="InterPro" id="IPR050361">
    <property type="entry name" value="MPP/UQCRC_Complex"/>
</dbReference>
<dbReference type="EMBL" id="JAHLQL010000001">
    <property type="protein sequence ID" value="MBU5590601.1"/>
    <property type="molecule type" value="Genomic_DNA"/>
</dbReference>
<dbReference type="PANTHER" id="PTHR11851">
    <property type="entry name" value="METALLOPROTEASE"/>
    <property type="match status" value="1"/>
</dbReference>
<dbReference type="PANTHER" id="PTHR11851:SF49">
    <property type="entry name" value="MITOCHONDRIAL-PROCESSING PEPTIDASE SUBUNIT ALPHA"/>
    <property type="match status" value="1"/>
</dbReference>
<feature type="domain" description="Peptidase M16 N-terminal" evidence="3">
    <location>
        <begin position="18"/>
        <end position="162"/>
    </location>
</feature>
<dbReference type="Pfam" id="PF00675">
    <property type="entry name" value="Peptidase_M16"/>
    <property type="match status" value="1"/>
</dbReference>
<proteinExistence type="inferred from homology"/>
<dbReference type="InterPro" id="IPR007863">
    <property type="entry name" value="Peptidase_M16_C"/>
</dbReference>
<evidence type="ECO:0000313" key="5">
    <source>
        <dbReference type="EMBL" id="MBU5590601.1"/>
    </source>
</evidence>
<gene>
    <name evidence="5" type="ORF">KQI89_02385</name>
</gene>
<protein>
    <submittedName>
        <fullName evidence="5">Insulinase family protein</fullName>
    </submittedName>
</protein>
<dbReference type="Pfam" id="PF05193">
    <property type="entry name" value="Peptidase_M16_C"/>
    <property type="match status" value="1"/>
</dbReference>
<evidence type="ECO:0000256" key="2">
    <source>
        <dbReference type="RuleBase" id="RU004447"/>
    </source>
</evidence>
<comment type="similarity">
    <text evidence="1 2">Belongs to the peptidase M16 family.</text>
</comment>
<keyword evidence="6" id="KW-1185">Reference proteome</keyword>